<feature type="domain" description="CAAX prenyl protease 2/Lysostaphin resistance protein A-like" evidence="2">
    <location>
        <begin position="131"/>
        <end position="227"/>
    </location>
</feature>
<keyword evidence="1" id="KW-0812">Transmembrane</keyword>
<gene>
    <name evidence="3" type="ORF">DRW07_09720</name>
</gene>
<feature type="transmembrane region" description="Helical" evidence="1">
    <location>
        <begin position="132"/>
        <end position="154"/>
    </location>
</feature>
<dbReference type="GO" id="GO:0004175">
    <property type="term" value="F:endopeptidase activity"/>
    <property type="evidence" value="ECO:0007669"/>
    <property type="project" value="UniProtKB-ARBA"/>
</dbReference>
<organism evidence="3 4">
    <name type="scientific">Alteromonas sediminis</name>
    <dbReference type="NCBI Taxonomy" id="2259342"/>
    <lineage>
        <taxon>Bacteria</taxon>
        <taxon>Pseudomonadati</taxon>
        <taxon>Pseudomonadota</taxon>
        <taxon>Gammaproteobacteria</taxon>
        <taxon>Alteromonadales</taxon>
        <taxon>Alteromonadaceae</taxon>
        <taxon>Alteromonas/Salinimonas group</taxon>
        <taxon>Alteromonas</taxon>
    </lineage>
</organism>
<sequence length="233" mass="26319">MNNATIRKPAESNPFSQISKKRILLTVLLSVVLLTALKSMFSIWTEFNAGILSLLITFGVISILMKKWEVSWNELGLRSPRSYKSFFLSLTLLTMATIAVALLSVFIAKHFFVKPDESLRFAHLAGNLPVTLWYIMLGWLVGGLVEELVYRAFFITALQRILGPHWIATAIAIVIPGLFWAARHVYFKGAYGAVFMFFSSLVFGACYVLSKRCLWPNVVLHGLINTFGFINRY</sequence>
<evidence type="ECO:0000259" key="2">
    <source>
        <dbReference type="Pfam" id="PF02517"/>
    </source>
</evidence>
<evidence type="ECO:0000313" key="3">
    <source>
        <dbReference type="EMBL" id="RPJ66363.1"/>
    </source>
</evidence>
<feature type="transmembrane region" description="Helical" evidence="1">
    <location>
        <begin position="86"/>
        <end position="112"/>
    </location>
</feature>
<dbReference type="EMBL" id="RPOK01000003">
    <property type="protein sequence ID" value="RPJ66363.1"/>
    <property type="molecule type" value="Genomic_DNA"/>
</dbReference>
<evidence type="ECO:0000256" key="1">
    <source>
        <dbReference type="SAM" id="Phobius"/>
    </source>
</evidence>
<comment type="caution">
    <text evidence="3">The sequence shown here is derived from an EMBL/GenBank/DDBJ whole genome shotgun (WGS) entry which is preliminary data.</text>
</comment>
<dbReference type="Proteomes" id="UP000275281">
    <property type="component" value="Unassembled WGS sequence"/>
</dbReference>
<feature type="transmembrane region" description="Helical" evidence="1">
    <location>
        <begin position="189"/>
        <end position="209"/>
    </location>
</feature>
<dbReference type="GO" id="GO:0008237">
    <property type="term" value="F:metallopeptidase activity"/>
    <property type="evidence" value="ECO:0007669"/>
    <property type="project" value="UniProtKB-KW"/>
</dbReference>
<name>A0A3N5Y0G4_9ALTE</name>
<dbReference type="GO" id="GO:0080120">
    <property type="term" value="P:CAAX-box protein maturation"/>
    <property type="evidence" value="ECO:0007669"/>
    <property type="project" value="UniProtKB-ARBA"/>
</dbReference>
<keyword evidence="3" id="KW-0645">Protease</keyword>
<evidence type="ECO:0000313" key="4">
    <source>
        <dbReference type="Proteomes" id="UP000275281"/>
    </source>
</evidence>
<dbReference type="Pfam" id="PF02517">
    <property type="entry name" value="Rce1-like"/>
    <property type="match status" value="1"/>
</dbReference>
<feature type="transmembrane region" description="Helical" evidence="1">
    <location>
        <begin position="47"/>
        <end position="65"/>
    </location>
</feature>
<reference evidence="3 4" key="1">
    <citation type="submission" date="2018-11" db="EMBL/GenBank/DDBJ databases">
        <authorList>
            <person name="Ye M.-Q."/>
            <person name="Du Z.-J."/>
        </authorList>
    </citation>
    <scope>NUCLEOTIDE SEQUENCE [LARGE SCALE GENOMIC DNA]</scope>
    <source>
        <strain evidence="3 4">U0105</strain>
    </source>
</reference>
<feature type="transmembrane region" description="Helical" evidence="1">
    <location>
        <begin position="166"/>
        <end position="183"/>
    </location>
</feature>
<keyword evidence="4" id="KW-1185">Reference proteome</keyword>
<feature type="transmembrane region" description="Helical" evidence="1">
    <location>
        <begin position="23"/>
        <end position="41"/>
    </location>
</feature>
<dbReference type="AlphaFoldDB" id="A0A3N5Y0G4"/>
<keyword evidence="3" id="KW-0378">Hydrolase</keyword>
<keyword evidence="1" id="KW-1133">Transmembrane helix</keyword>
<accession>A0A3N5Y0G4</accession>
<keyword evidence="3" id="KW-0482">Metalloprotease</keyword>
<dbReference type="InterPro" id="IPR003675">
    <property type="entry name" value="Rce1/LyrA-like_dom"/>
</dbReference>
<dbReference type="OrthoDB" id="7632478at2"/>
<proteinExistence type="predicted"/>
<keyword evidence="1" id="KW-0472">Membrane</keyword>
<dbReference type="GO" id="GO:0006508">
    <property type="term" value="P:proteolysis"/>
    <property type="evidence" value="ECO:0007669"/>
    <property type="project" value="UniProtKB-KW"/>
</dbReference>
<dbReference type="RefSeq" id="WP_124027722.1">
    <property type="nucleotide sequence ID" value="NZ_JBHRSN010000006.1"/>
</dbReference>
<protein>
    <submittedName>
        <fullName evidence="3">CPBP family intramembrane metalloprotease</fullName>
    </submittedName>
</protein>